<keyword evidence="2" id="KW-1185">Reference proteome</keyword>
<dbReference type="Proteomes" id="UP000271162">
    <property type="component" value="Unassembled WGS sequence"/>
</dbReference>
<protein>
    <submittedName>
        <fullName evidence="3">DDE_Tnp_1_7 domain-containing protein</fullName>
    </submittedName>
</protein>
<proteinExistence type="predicted"/>
<evidence type="ECO:0000313" key="1">
    <source>
        <dbReference type="EMBL" id="VDL77752.1"/>
    </source>
</evidence>
<sequence length="256" mass="28931">MCDPAVRAGNVVLGDEPSDELPDVNCQEVEASKVGTEGGESLSAAIVAAYKVDEVDDGTVVADLAVGLSNSESVGIPEMDLSLDVAETVIDGRSQPTEEENLDDTLPVESENVEKVILPPKVRVYMDDFVFTEYLQILVNLNTSYLRWDKAREEFLVYFYIFFKRCNIVYKTHSLVQPTMQERHEIDKLYEVIREKIVKSRDFPFTWKRQVWILWGVTEVSWALQSGSSSSCGASFLGEIENVTFLHTFKQYCVDF</sequence>
<dbReference type="WBParaSite" id="NBR_0001416201-mRNA-1">
    <property type="protein sequence ID" value="NBR_0001416201-mRNA-1"/>
    <property type="gene ID" value="NBR_0001416201"/>
</dbReference>
<dbReference type="AlphaFoldDB" id="A0A0N4YCA3"/>
<accession>A0A0N4YCA3</accession>
<name>A0A0N4YCA3_NIPBR</name>
<dbReference type="EMBL" id="UYSL01021262">
    <property type="protein sequence ID" value="VDL77752.1"/>
    <property type="molecule type" value="Genomic_DNA"/>
</dbReference>
<evidence type="ECO:0000313" key="2">
    <source>
        <dbReference type="Proteomes" id="UP000271162"/>
    </source>
</evidence>
<gene>
    <name evidence="1" type="ORF">NBR_LOCUS14163</name>
</gene>
<reference evidence="1 2" key="2">
    <citation type="submission" date="2018-11" db="EMBL/GenBank/DDBJ databases">
        <authorList>
            <consortium name="Pathogen Informatics"/>
        </authorList>
    </citation>
    <scope>NUCLEOTIDE SEQUENCE [LARGE SCALE GENOMIC DNA]</scope>
</reference>
<organism evidence="3">
    <name type="scientific">Nippostrongylus brasiliensis</name>
    <name type="common">Rat hookworm</name>
    <dbReference type="NCBI Taxonomy" id="27835"/>
    <lineage>
        <taxon>Eukaryota</taxon>
        <taxon>Metazoa</taxon>
        <taxon>Ecdysozoa</taxon>
        <taxon>Nematoda</taxon>
        <taxon>Chromadorea</taxon>
        <taxon>Rhabditida</taxon>
        <taxon>Rhabditina</taxon>
        <taxon>Rhabditomorpha</taxon>
        <taxon>Strongyloidea</taxon>
        <taxon>Heligmosomidae</taxon>
        <taxon>Nippostrongylus</taxon>
    </lineage>
</organism>
<evidence type="ECO:0000313" key="3">
    <source>
        <dbReference type="WBParaSite" id="NBR_0001416201-mRNA-1"/>
    </source>
</evidence>
<reference evidence="3" key="1">
    <citation type="submission" date="2017-02" db="UniProtKB">
        <authorList>
            <consortium name="WormBaseParasite"/>
        </authorList>
    </citation>
    <scope>IDENTIFICATION</scope>
</reference>